<dbReference type="EMBL" id="OA889143">
    <property type="protein sequence ID" value="CAD7284152.1"/>
    <property type="molecule type" value="Genomic_DNA"/>
</dbReference>
<protein>
    <submittedName>
        <fullName evidence="1">Uncharacterized protein</fullName>
    </submittedName>
</protein>
<evidence type="ECO:0000313" key="1">
    <source>
        <dbReference type="EMBL" id="CAD7284152.1"/>
    </source>
</evidence>
<gene>
    <name evidence="1" type="ORF">NMOB1V02_LOCUS11759</name>
</gene>
<name>A0A7R9BZ24_9CRUS</name>
<dbReference type="EMBL" id="CAJPEX010007106">
    <property type="protein sequence ID" value="CAG0924304.1"/>
    <property type="molecule type" value="Genomic_DNA"/>
</dbReference>
<dbReference type="AlphaFoldDB" id="A0A7R9BZ24"/>
<proteinExistence type="predicted"/>
<reference evidence="1" key="1">
    <citation type="submission" date="2020-11" db="EMBL/GenBank/DDBJ databases">
        <authorList>
            <person name="Tran Van P."/>
        </authorList>
    </citation>
    <scope>NUCLEOTIDE SEQUENCE</scope>
</reference>
<dbReference type="Proteomes" id="UP000678499">
    <property type="component" value="Unassembled WGS sequence"/>
</dbReference>
<evidence type="ECO:0000313" key="2">
    <source>
        <dbReference type="Proteomes" id="UP000678499"/>
    </source>
</evidence>
<organism evidence="1">
    <name type="scientific">Notodromas monacha</name>
    <dbReference type="NCBI Taxonomy" id="399045"/>
    <lineage>
        <taxon>Eukaryota</taxon>
        <taxon>Metazoa</taxon>
        <taxon>Ecdysozoa</taxon>
        <taxon>Arthropoda</taxon>
        <taxon>Crustacea</taxon>
        <taxon>Oligostraca</taxon>
        <taxon>Ostracoda</taxon>
        <taxon>Podocopa</taxon>
        <taxon>Podocopida</taxon>
        <taxon>Cypridocopina</taxon>
        <taxon>Cypridoidea</taxon>
        <taxon>Cyprididae</taxon>
        <taxon>Notodromas</taxon>
    </lineage>
</organism>
<keyword evidence="2" id="KW-1185">Reference proteome</keyword>
<sequence>MAEFRSPLKRVAFRSSKAILPFSSTAAFTAATLATTLAVAHQPHSDLLSSLSSSRGKKPVPSGDCSFLLTGPHAAACRLRSSAKWNRNTRAATNHRRFRSRLWLFFFFFEDVAVKDESPRIEQAERRRRHRLLSTISPLAIKYSPFAAYGAEHGLYQTFIMLNLEPEGAEKACISSPVAAAA</sequence>
<accession>A0A7R9BZ24</accession>